<dbReference type="Proteomes" id="UP000267250">
    <property type="component" value="Chromosome"/>
</dbReference>
<name>A0A3Q9HPY3_9FIRM</name>
<proteinExistence type="predicted"/>
<dbReference type="RefSeq" id="WP_127016112.1">
    <property type="nucleotide sequence ID" value="NZ_CP016379.1"/>
</dbReference>
<reference evidence="1 2" key="1">
    <citation type="submission" date="2016-07" db="EMBL/GenBank/DDBJ databases">
        <title>Genome and transcriptome analysis of iron-reducing fermentative bacteria Anoxybacter fermentans.</title>
        <authorList>
            <person name="Zeng X."/>
            <person name="Shao Z."/>
        </authorList>
    </citation>
    <scope>NUCLEOTIDE SEQUENCE [LARGE SCALE GENOMIC DNA]</scope>
    <source>
        <strain evidence="1 2">DY22613</strain>
    </source>
</reference>
<dbReference type="EMBL" id="CP016379">
    <property type="protein sequence ID" value="AZR72778.1"/>
    <property type="molecule type" value="Genomic_DNA"/>
</dbReference>
<sequence>MISVLVICMIILLIPGPVVCANDYIEVMGQRQISFVQIGEGQLMEINPAIRAYEARQKATKAVFLKFKNWLESLKFKGKTLAELMEEDSELKSIVTKNLFLNFSLEEKQFPDGRVKIKLVRTWNGTELARVLDRLYRDRAFKSKDEIFPTLTKDKEKKEDLPEEFMGYTGIIIDTRGYHVKPSMAPKILDSNYEEVYGTIAADPEFVIEVGIVGYAYTLEEAKADKRVGTNPLVIKAIGRSGYAKDYAIISLDKAEFIRKMALNSTILNECKVMFVIDE</sequence>
<gene>
    <name evidence="1" type="ORF">BBF96_04840</name>
</gene>
<evidence type="ECO:0000313" key="1">
    <source>
        <dbReference type="EMBL" id="AZR72778.1"/>
    </source>
</evidence>
<dbReference type="OrthoDB" id="9813452at2"/>
<protein>
    <submittedName>
        <fullName evidence="1">Uncharacterized protein</fullName>
    </submittedName>
</protein>
<accession>A0A3Q9HPY3</accession>
<dbReference type="KEGG" id="aft:BBF96_04840"/>
<evidence type="ECO:0000313" key="2">
    <source>
        <dbReference type="Proteomes" id="UP000267250"/>
    </source>
</evidence>
<organism evidence="1 2">
    <name type="scientific">Anoxybacter fermentans</name>
    <dbReference type="NCBI Taxonomy" id="1323375"/>
    <lineage>
        <taxon>Bacteria</taxon>
        <taxon>Bacillati</taxon>
        <taxon>Bacillota</taxon>
        <taxon>Clostridia</taxon>
        <taxon>Halanaerobiales</taxon>
        <taxon>Anoxybacter</taxon>
    </lineage>
</organism>
<keyword evidence="2" id="KW-1185">Reference proteome</keyword>
<dbReference type="AlphaFoldDB" id="A0A3Q9HPY3"/>